<organism evidence="1">
    <name type="scientific">uncultured Dysgonomonas sp</name>
    <dbReference type="NCBI Taxonomy" id="206096"/>
    <lineage>
        <taxon>Bacteria</taxon>
        <taxon>Pseudomonadati</taxon>
        <taxon>Bacteroidota</taxon>
        <taxon>Bacteroidia</taxon>
        <taxon>Bacteroidales</taxon>
        <taxon>Dysgonomonadaceae</taxon>
        <taxon>Dysgonomonas</taxon>
        <taxon>environmental samples</taxon>
    </lineage>
</organism>
<dbReference type="EMBL" id="FLUL01000001">
    <property type="protein sequence ID" value="SBV92812.1"/>
    <property type="molecule type" value="Genomic_DNA"/>
</dbReference>
<gene>
    <name evidence="1" type="ORF">KL86DYS2_10430</name>
</gene>
<accession>A0A212J024</accession>
<protein>
    <submittedName>
        <fullName evidence="1">Uncharacterized protein</fullName>
    </submittedName>
</protein>
<name>A0A212J024_9BACT</name>
<evidence type="ECO:0000313" key="1">
    <source>
        <dbReference type="EMBL" id="SBV92812.1"/>
    </source>
</evidence>
<dbReference type="AlphaFoldDB" id="A0A212J024"/>
<proteinExistence type="predicted"/>
<reference evidence="1" key="1">
    <citation type="submission" date="2016-04" db="EMBL/GenBank/DDBJ databases">
        <authorList>
            <person name="Evans L.H."/>
            <person name="Alamgir A."/>
            <person name="Owens N."/>
            <person name="Weber N.D."/>
            <person name="Virtaneva K."/>
            <person name="Barbian K."/>
            <person name="Babar A."/>
            <person name="Rosenke K."/>
        </authorList>
    </citation>
    <scope>NUCLEOTIDE SEQUENCE</scope>
    <source>
        <strain evidence="1">86-2</strain>
    </source>
</reference>
<sequence length="54" mass="6363">MFIIILSLNILKPELNNIYGSNKEKETCPNGSLFWGIQTIWRTLRERSQDSCQY</sequence>